<dbReference type="OrthoDB" id="496981at2759"/>
<dbReference type="EMBL" id="QWIL01000472">
    <property type="protein sequence ID" value="RMY18468.1"/>
    <property type="molecule type" value="Genomic_DNA"/>
</dbReference>
<sequence length="574" mass="63223">MSRLCTYRARVRNADSGSSTVVPVELHGAVDSTAGALAMLLYKRGRYLSCNLEGINMRAAFALALAGGVGASAQYVNATNSTPGYIYYETVTGYFLQDEPYTDPETFDYTAYNFGLMNRTYSDLELAGNLTQWQKFEAQVQLLNNQAPLNTVYKVLFMGRHGEGLHNAAQDYYGTPAWNFNADLTEEGIEQALIANSYWKSRIANQHIPYPQSYYSSPLTRCLRTANLTFADIPTPEYYPFVPTVKEFFREHIGLHTCDWRRSKTYVRDIFPSWNIEEGFAEVDPYWNGVTGETSDGQDKRSKIALDSVFSNDDHTWISITSHSGEIASMLRVLGHQSFSLNTGAVIPVLVKAEFLPSGPAPSDAPFTTSTHCALPPVTSVSDGCVCSGTASAGTTAGITTPIYNVSMSTTAASYPTAYGSITQLPKSCSACHCITCQKLSGGPFQAYAETASDALTLYDKVEQLRYQGFPKDDIGGIAYLRLSKLGERAYCVSCRTPLAMRYKHQPGSTGIAMGCLDEGSVRGESTRAAFRVEEHIFVGQKAWWYEINDDVPKYDRFSEGFEEDMKAAMGKEG</sequence>
<dbReference type="Pfam" id="PF04828">
    <property type="entry name" value="GFA"/>
    <property type="match status" value="1"/>
</dbReference>
<dbReference type="Gene3D" id="3.40.50.1240">
    <property type="entry name" value="Phosphoglycerate mutase-like"/>
    <property type="match status" value="1"/>
</dbReference>
<protein>
    <recommendedName>
        <fullName evidence="4">CENP-V/GFA domain-containing protein</fullName>
    </recommendedName>
</protein>
<keyword evidence="2" id="KW-0479">Metal-binding</keyword>
<dbReference type="SUPFAM" id="SSF51316">
    <property type="entry name" value="Mss4-like"/>
    <property type="match status" value="1"/>
</dbReference>
<dbReference type="InterPro" id="IPR006913">
    <property type="entry name" value="CENP-V/GFA"/>
</dbReference>
<dbReference type="PANTHER" id="PTHR48100:SF32">
    <property type="entry name" value="ANCHORED PROTEIN, PUTATIVE (AFU_ORTHOLOGUE AFUA_1G10590)-RELATED"/>
    <property type="match status" value="1"/>
</dbReference>
<comment type="caution">
    <text evidence="5">The sequence shown here is derived from an EMBL/GenBank/DDBJ whole genome shotgun (WGS) entry which is preliminary data.</text>
</comment>
<dbReference type="Gene3D" id="3.90.1590.10">
    <property type="entry name" value="glutathione-dependent formaldehyde- activating enzyme (gfa)"/>
    <property type="match status" value="1"/>
</dbReference>
<evidence type="ECO:0000256" key="1">
    <source>
        <dbReference type="ARBA" id="ARBA00005495"/>
    </source>
</evidence>
<evidence type="ECO:0000313" key="7">
    <source>
        <dbReference type="Proteomes" id="UP000271337"/>
    </source>
</evidence>
<dbReference type="GO" id="GO:0016791">
    <property type="term" value="F:phosphatase activity"/>
    <property type="evidence" value="ECO:0007669"/>
    <property type="project" value="TreeGrafter"/>
</dbReference>
<evidence type="ECO:0000313" key="5">
    <source>
        <dbReference type="EMBL" id="RMY18468.1"/>
    </source>
</evidence>
<keyword evidence="3" id="KW-0862">Zinc</keyword>
<feature type="domain" description="CENP-V/GFA" evidence="4">
    <location>
        <begin position="422"/>
        <end position="538"/>
    </location>
</feature>
<gene>
    <name evidence="6" type="ORF">D0866_08415</name>
    <name evidence="5" type="ORF">D0867_05305</name>
</gene>
<dbReference type="GO" id="GO:0005737">
    <property type="term" value="C:cytoplasm"/>
    <property type="evidence" value="ECO:0007669"/>
    <property type="project" value="TreeGrafter"/>
</dbReference>
<dbReference type="EMBL" id="QWIM01000920">
    <property type="protein sequence ID" value="RMY29837.1"/>
    <property type="molecule type" value="Genomic_DNA"/>
</dbReference>
<evidence type="ECO:0000259" key="4">
    <source>
        <dbReference type="Pfam" id="PF04828"/>
    </source>
</evidence>
<evidence type="ECO:0000313" key="6">
    <source>
        <dbReference type="EMBL" id="RMY29837.1"/>
    </source>
</evidence>
<proteinExistence type="inferred from homology"/>
<dbReference type="InterPro" id="IPR050275">
    <property type="entry name" value="PGM_Phosphatase"/>
</dbReference>
<accession>A0A3M6ZT85</accession>
<dbReference type="InterPro" id="IPR013078">
    <property type="entry name" value="His_Pase_superF_clade-1"/>
</dbReference>
<evidence type="ECO:0000256" key="3">
    <source>
        <dbReference type="ARBA" id="ARBA00022833"/>
    </source>
</evidence>
<evidence type="ECO:0000313" key="8">
    <source>
        <dbReference type="Proteomes" id="UP000276864"/>
    </source>
</evidence>
<dbReference type="Proteomes" id="UP000276864">
    <property type="component" value="Unassembled WGS sequence"/>
</dbReference>
<dbReference type="SUPFAM" id="SSF53254">
    <property type="entry name" value="Phosphoglycerate mutase-like"/>
    <property type="match status" value="1"/>
</dbReference>
<dbReference type="GO" id="GO:0016846">
    <property type="term" value="F:carbon-sulfur lyase activity"/>
    <property type="evidence" value="ECO:0007669"/>
    <property type="project" value="InterPro"/>
</dbReference>
<dbReference type="SMART" id="SM00855">
    <property type="entry name" value="PGAM"/>
    <property type="match status" value="1"/>
</dbReference>
<dbReference type="InterPro" id="IPR011057">
    <property type="entry name" value="Mss4-like_sf"/>
</dbReference>
<evidence type="ECO:0000256" key="2">
    <source>
        <dbReference type="ARBA" id="ARBA00022723"/>
    </source>
</evidence>
<organism evidence="5 7">
    <name type="scientific">Hortaea werneckii</name>
    <name type="common">Black yeast</name>
    <name type="synonym">Cladosporium werneckii</name>
    <dbReference type="NCBI Taxonomy" id="91943"/>
    <lineage>
        <taxon>Eukaryota</taxon>
        <taxon>Fungi</taxon>
        <taxon>Dikarya</taxon>
        <taxon>Ascomycota</taxon>
        <taxon>Pezizomycotina</taxon>
        <taxon>Dothideomycetes</taxon>
        <taxon>Dothideomycetidae</taxon>
        <taxon>Mycosphaerellales</taxon>
        <taxon>Teratosphaeriaceae</taxon>
        <taxon>Hortaea</taxon>
    </lineage>
</organism>
<name>A0A3M6ZT85_HORWE</name>
<dbReference type="GO" id="GO:0046872">
    <property type="term" value="F:metal ion binding"/>
    <property type="evidence" value="ECO:0007669"/>
    <property type="project" value="UniProtKB-KW"/>
</dbReference>
<reference evidence="7 8" key="1">
    <citation type="journal article" date="2018" name="BMC Genomics">
        <title>Genomic evidence for intraspecific hybridization in a clonal and extremely halotolerant yeast.</title>
        <authorList>
            <person name="Gostincar C."/>
            <person name="Stajich J.E."/>
            <person name="Zupancic J."/>
            <person name="Zalar P."/>
            <person name="Gunde-Cimerman N."/>
        </authorList>
    </citation>
    <scope>NUCLEOTIDE SEQUENCE [LARGE SCALE GENOMIC DNA]</scope>
    <source>
        <strain evidence="6 8">EXF-6651</strain>
        <strain evidence="5 7">EXF-6669</strain>
    </source>
</reference>
<dbReference type="AlphaFoldDB" id="A0A3M6ZT85"/>
<dbReference type="PANTHER" id="PTHR48100">
    <property type="entry name" value="BROAD-SPECIFICITY PHOSPHATASE YOR283W-RELATED"/>
    <property type="match status" value="1"/>
</dbReference>
<dbReference type="Pfam" id="PF00300">
    <property type="entry name" value="His_Phos_1"/>
    <property type="match status" value="1"/>
</dbReference>
<dbReference type="CDD" id="cd07067">
    <property type="entry name" value="HP_PGM_like"/>
    <property type="match status" value="1"/>
</dbReference>
<comment type="similarity">
    <text evidence="1">Belongs to the Gfa family.</text>
</comment>
<dbReference type="Proteomes" id="UP000271337">
    <property type="component" value="Unassembled WGS sequence"/>
</dbReference>
<dbReference type="InterPro" id="IPR029033">
    <property type="entry name" value="His_PPase_superfam"/>
</dbReference>